<evidence type="ECO:0000313" key="3">
    <source>
        <dbReference type="EMBL" id="CAJ65505.1"/>
    </source>
</evidence>
<dbReference type="InterPro" id="IPR002696">
    <property type="entry name" value="Membr_insert_effic_factor_YidD"/>
</dbReference>
<keyword evidence="1" id="KW-0472">Membrane</keyword>
<organism evidence="3 4">
    <name type="scientific">Frankia alni (strain DSM 45986 / CECT 9034 / ACN14a)</name>
    <dbReference type="NCBI Taxonomy" id="326424"/>
    <lineage>
        <taxon>Bacteria</taxon>
        <taxon>Bacillati</taxon>
        <taxon>Actinomycetota</taxon>
        <taxon>Actinomycetes</taxon>
        <taxon>Frankiales</taxon>
        <taxon>Frankiaceae</taxon>
        <taxon>Frankia</taxon>
    </lineage>
</organism>
<feature type="compositionally biased region" description="Basic and acidic residues" evidence="2">
    <location>
        <begin position="200"/>
        <end position="209"/>
    </location>
</feature>
<dbReference type="KEGG" id="fal:FRAAL6882"/>
<comment type="subcellular location">
    <subcellularLocation>
        <location evidence="1">Cell membrane</location>
        <topology evidence="1">Peripheral membrane protein</topology>
        <orientation evidence="1">Cytoplasmic side</orientation>
    </subcellularLocation>
</comment>
<feature type="compositionally biased region" description="Low complexity" evidence="2">
    <location>
        <begin position="128"/>
        <end position="143"/>
    </location>
</feature>
<evidence type="ECO:0000313" key="4">
    <source>
        <dbReference type="Proteomes" id="UP000000657"/>
    </source>
</evidence>
<comment type="function">
    <text evidence="1">Could be involved in insertion of integral membrane proteins into the membrane.</text>
</comment>
<dbReference type="GO" id="GO:0005886">
    <property type="term" value="C:plasma membrane"/>
    <property type="evidence" value="ECO:0007669"/>
    <property type="project" value="UniProtKB-SubCell"/>
</dbReference>
<dbReference type="SMART" id="SM01234">
    <property type="entry name" value="Haemolytic"/>
    <property type="match status" value="1"/>
</dbReference>
<keyword evidence="1" id="KW-1003">Cell membrane</keyword>
<feature type="region of interest" description="Disordered" evidence="2">
    <location>
        <begin position="103"/>
        <end position="209"/>
    </location>
</feature>
<dbReference type="eggNOG" id="COG0759">
    <property type="taxonomic scope" value="Bacteria"/>
</dbReference>
<proteinExistence type="inferred from homology"/>
<dbReference type="HOGENOM" id="CLU_114044_0_0_11"/>
<dbReference type="EMBL" id="CT573213">
    <property type="protein sequence ID" value="CAJ65505.1"/>
    <property type="molecule type" value="Genomic_DNA"/>
</dbReference>
<dbReference type="STRING" id="326424.FRAAL6882"/>
<dbReference type="HAMAP" id="MF_00386">
    <property type="entry name" value="UPF0161_YidD"/>
    <property type="match status" value="1"/>
</dbReference>
<dbReference type="PANTHER" id="PTHR33383:SF1">
    <property type="entry name" value="MEMBRANE PROTEIN INSERTION EFFICIENCY FACTOR-RELATED"/>
    <property type="match status" value="1"/>
</dbReference>
<accession>Q0RAN6</accession>
<dbReference type="PANTHER" id="PTHR33383">
    <property type="entry name" value="MEMBRANE PROTEIN INSERTION EFFICIENCY FACTOR-RELATED"/>
    <property type="match status" value="1"/>
</dbReference>
<dbReference type="NCBIfam" id="TIGR00278">
    <property type="entry name" value="membrane protein insertion efficiency factor YidD"/>
    <property type="match status" value="1"/>
</dbReference>
<dbReference type="Pfam" id="PF01809">
    <property type="entry name" value="YidD"/>
    <property type="match status" value="1"/>
</dbReference>
<name>Q0RAN6_FRAAA</name>
<dbReference type="Proteomes" id="UP000000657">
    <property type="component" value="Chromosome"/>
</dbReference>
<keyword evidence="4" id="KW-1185">Reference proteome</keyword>
<evidence type="ECO:0000256" key="2">
    <source>
        <dbReference type="SAM" id="MobiDB-lite"/>
    </source>
</evidence>
<gene>
    <name evidence="3" type="ordered locus">FRAAL6882</name>
</gene>
<protein>
    <recommendedName>
        <fullName evidence="1">Putative membrane protein insertion efficiency factor</fullName>
    </recommendedName>
</protein>
<sequence>MFLLVALAVALVLDLVLASGLARRRLPTVARTADGAVRGPLAWVFAGLVRLYRAGWSGRNAGMCRFEPSCSAYALTAVRRHGGMRGGALAVGRLLRCQPLSAGGYDPVPGEPTDRHVPSDRPAPTGRPPGIGTDPGTTADPGTSAGPGVVRKPRGVTTVSGRGNRAVAPGSPVRSRRPTGMAFRLRPRGRGPRSSVPVADRGREESERC</sequence>
<dbReference type="AlphaFoldDB" id="Q0RAN6"/>
<reference evidence="3 4" key="1">
    <citation type="journal article" date="2007" name="Genome Res.">
        <title>Genome characteristics of facultatively symbiotic Frankia sp. strains reflect host range and host plant biogeography.</title>
        <authorList>
            <person name="Normand P."/>
            <person name="Lapierre P."/>
            <person name="Tisa L.S."/>
            <person name="Gogarten J.P."/>
            <person name="Alloisio N."/>
            <person name="Bagnarol E."/>
            <person name="Bassi C.A."/>
            <person name="Berry A.M."/>
            <person name="Bickhart D.M."/>
            <person name="Choisne N."/>
            <person name="Couloux A."/>
            <person name="Cournoyer B."/>
            <person name="Cruveiller S."/>
            <person name="Daubin V."/>
            <person name="Demange N."/>
            <person name="Francino M.P."/>
            <person name="Goltsman E."/>
            <person name="Huang Y."/>
            <person name="Kopp O.R."/>
            <person name="Labarre L."/>
            <person name="Lapidus A."/>
            <person name="Lavire C."/>
            <person name="Marechal J."/>
            <person name="Martinez M."/>
            <person name="Mastronunzio J.E."/>
            <person name="Mullin B.C."/>
            <person name="Niemann J."/>
            <person name="Pujic P."/>
            <person name="Rawnsley T."/>
            <person name="Rouy Z."/>
            <person name="Schenowitz C."/>
            <person name="Sellstedt A."/>
            <person name="Tavares F."/>
            <person name="Tomkins J.P."/>
            <person name="Vallenet D."/>
            <person name="Valverde C."/>
            <person name="Wall L.G."/>
            <person name="Wang Y."/>
            <person name="Medigue C."/>
            <person name="Benson D.R."/>
        </authorList>
    </citation>
    <scope>NUCLEOTIDE SEQUENCE [LARGE SCALE GENOMIC DNA]</scope>
    <source>
        <strain evidence="4">DSM 45986 / CECT 9034 / ACN14a</strain>
    </source>
</reference>
<evidence type="ECO:0000256" key="1">
    <source>
        <dbReference type="HAMAP-Rule" id="MF_00386"/>
    </source>
</evidence>
<comment type="similarity">
    <text evidence="1">Belongs to the UPF0161 family.</text>
</comment>